<dbReference type="PANTHER" id="PTHR31247:SF5">
    <property type="entry name" value="DUF4203 DOMAIN-CONTAINING PROTEIN"/>
    <property type="match status" value="1"/>
</dbReference>
<feature type="compositionally biased region" description="Basic and acidic residues" evidence="7">
    <location>
        <begin position="332"/>
        <end position="342"/>
    </location>
</feature>
<feature type="domain" description="TM7S3/TM198-like" evidence="10">
    <location>
        <begin position="100"/>
        <end position="297"/>
    </location>
</feature>
<feature type="transmembrane region" description="Helical" evidence="8">
    <location>
        <begin position="152"/>
        <end position="172"/>
    </location>
</feature>
<feature type="transmembrane region" description="Helical" evidence="8">
    <location>
        <begin position="231"/>
        <end position="254"/>
    </location>
</feature>
<evidence type="ECO:0000256" key="7">
    <source>
        <dbReference type="SAM" id="MobiDB-lite"/>
    </source>
</evidence>
<evidence type="ECO:0000256" key="8">
    <source>
        <dbReference type="SAM" id="Phobius"/>
    </source>
</evidence>
<dbReference type="Pfam" id="PF13886">
    <property type="entry name" value="TM7S3_TM198"/>
    <property type="match status" value="1"/>
</dbReference>
<evidence type="ECO:0000256" key="6">
    <source>
        <dbReference type="ARBA" id="ARBA00049737"/>
    </source>
</evidence>
<dbReference type="InterPro" id="IPR025256">
    <property type="entry name" value="TM7S3/TM198-like_dom"/>
</dbReference>
<feature type="region of interest" description="Disordered" evidence="7">
    <location>
        <begin position="317"/>
        <end position="342"/>
    </location>
</feature>
<keyword evidence="12" id="KW-1185">Reference proteome</keyword>
<reference evidence="11 12" key="1">
    <citation type="submission" date="2024-04" db="EMBL/GenBank/DDBJ databases">
        <title>genome sequences of Mucor flavus KT1a and Helicostylum pulchrum KT1b strains isolation_sourced from the surface of a dry-aged beef.</title>
        <authorList>
            <person name="Toyotome T."/>
            <person name="Hosono M."/>
            <person name="Torimaru M."/>
            <person name="Fukuda K."/>
            <person name="Mikami N."/>
        </authorList>
    </citation>
    <scope>NUCLEOTIDE SEQUENCE [LARGE SCALE GENOMIC DNA]</scope>
    <source>
        <strain evidence="11 12">KT1b</strain>
    </source>
</reference>
<keyword evidence="4 8" id="KW-1133">Transmembrane helix</keyword>
<feature type="transmembrane region" description="Helical" evidence="8">
    <location>
        <begin position="274"/>
        <end position="295"/>
    </location>
</feature>
<dbReference type="InterPro" id="IPR040236">
    <property type="entry name" value="TMEM198"/>
</dbReference>
<dbReference type="PANTHER" id="PTHR31247">
    <property type="entry name" value="TRANSMEMBRANE PROTEIN 198 FAMILY MEMBER"/>
    <property type="match status" value="1"/>
</dbReference>
<evidence type="ECO:0000256" key="1">
    <source>
        <dbReference type="ARBA" id="ARBA00004141"/>
    </source>
</evidence>
<evidence type="ECO:0000256" key="3">
    <source>
        <dbReference type="ARBA" id="ARBA00022692"/>
    </source>
</evidence>
<feature type="transmembrane region" description="Helical" evidence="8">
    <location>
        <begin position="177"/>
        <end position="199"/>
    </location>
</feature>
<evidence type="ECO:0000259" key="10">
    <source>
        <dbReference type="Pfam" id="PF13886"/>
    </source>
</evidence>
<name>A0ABP9YCK3_9FUNG</name>
<feature type="transmembrane region" description="Helical" evidence="8">
    <location>
        <begin position="86"/>
        <end position="113"/>
    </location>
</feature>
<evidence type="ECO:0000256" key="5">
    <source>
        <dbReference type="ARBA" id="ARBA00023136"/>
    </source>
</evidence>
<evidence type="ECO:0000256" key="4">
    <source>
        <dbReference type="ARBA" id="ARBA00022989"/>
    </source>
</evidence>
<sequence length="342" mass="37758">MKFNSILKPFFIALSLFIVVSSARVIDRTDIEDFPTRSYYYQKRDVIDFRNSGSKTTSTVTTTTPTSKPTNRPKPTSAPSSKPEDIYGGVGITAQNGVVGALLIVLGLYLMVFGFRSFRITLGVCGFLTFGLITWVAMANNQPYYGYVNNDITIIAVPFGLGILGAIIYALFWNISIYLVGALGGFTLAMYILCCKVNLLITQVVARAALLVSLSFFISFVTFFAEQYVLLFTFAFVGSYCFIVGVEFLAHTGYLAGIKSLLDGNPYHQVVYTISRNVIILIAFIPILFLISFGWQFMYNKGQKFGVIFVEEKSAAKPAVPKDGPGEPGPVNKDEPHIEEKK</sequence>
<organism evidence="11 12">
    <name type="scientific">Helicostylum pulchrum</name>
    <dbReference type="NCBI Taxonomy" id="562976"/>
    <lineage>
        <taxon>Eukaryota</taxon>
        <taxon>Fungi</taxon>
        <taxon>Fungi incertae sedis</taxon>
        <taxon>Mucoromycota</taxon>
        <taxon>Mucoromycotina</taxon>
        <taxon>Mucoromycetes</taxon>
        <taxon>Mucorales</taxon>
        <taxon>Mucorineae</taxon>
        <taxon>Mucoraceae</taxon>
        <taxon>Helicostylum</taxon>
    </lineage>
</organism>
<proteinExistence type="inferred from homology"/>
<dbReference type="EMBL" id="BAABUJ010000037">
    <property type="protein sequence ID" value="GAA5804688.1"/>
    <property type="molecule type" value="Genomic_DNA"/>
</dbReference>
<feature type="transmembrane region" description="Helical" evidence="8">
    <location>
        <begin position="205"/>
        <end position="224"/>
    </location>
</feature>
<feature type="chain" id="PRO_5046493663" description="Transmembrane protein 198" evidence="9">
    <location>
        <begin position="23"/>
        <end position="342"/>
    </location>
</feature>
<evidence type="ECO:0000313" key="11">
    <source>
        <dbReference type="EMBL" id="GAA5804688.1"/>
    </source>
</evidence>
<keyword evidence="9" id="KW-0732">Signal</keyword>
<comment type="caution">
    <text evidence="11">The sequence shown here is derived from an EMBL/GenBank/DDBJ whole genome shotgun (WGS) entry which is preliminary data.</text>
</comment>
<accession>A0ABP9YCK3</accession>
<feature type="transmembrane region" description="Helical" evidence="8">
    <location>
        <begin position="120"/>
        <end position="140"/>
    </location>
</feature>
<dbReference type="Proteomes" id="UP001476247">
    <property type="component" value="Unassembled WGS sequence"/>
</dbReference>
<evidence type="ECO:0000313" key="12">
    <source>
        <dbReference type="Proteomes" id="UP001476247"/>
    </source>
</evidence>
<keyword evidence="3 8" id="KW-0812">Transmembrane</keyword>
<feature type="signal peptide" evidence="9">
    <location>
        <begin position="1"/>
        <end position="22"/>
    </location>
</feature>
<keyword evidence="5 8" id="KW-0472">Membrane</keyword>
<comment type="subcellular location">
    <subcellularLocation>
        <location evidence="1">Membrane</location>
        <topology evidence="1">Multi-pass membrane protein</topology>
    </subcellularLocation>
</comment>
<feature type="region of interest" description="Disordered" evidence="7">
    <location>
        <begin position="52"/>
        <end position="82"/>
    </location>
</feature>
<comment type="similarity">
    <text evidence="2">Belongs to the TMEM198 family.</text>
</comment>
<evidence type="ECO:0000256" key="2">
    <source>
        <dbReference type="ARBA" id="ARBA00006244"/>
    </source>
</evidence>
<protein>
    <recommendedName>
        <fullName evidence="6">Transmembrane protein 198</fullName>
    </recommendedName>
</protein>
<feature type="compositionally biased region" description="Low complexity" evidence="7">
    <location>
        <begin position="54"/>
        <end position="77"/>
    </location>
</feature>
<evidence type="ECO:0000256" key="9">
    <source>
        <dbReference type="SAM" id="SignalP"/>
    </source>
</evidence>
<gene>
    <name evidence="11" type="ORF">HPULCUR_010191</name>
</gene>